<proteinExistence type="predicted"/>
<protein>
    <submittedName>
        <fullName evidence="1">Uncharacterized protein</fullName>
    </submittedName>
</protein>
<sequence length="176" mass="20306">MLDRGQRGSDFHQSRCMWELSRHYPVVLSSDWTKEGRVQAVQTTFFHYKHHVQDLLRQATGEPYGFCAPLKGHSSREAQSPKGDCTSGAQGVWQLESLDPCVGHCRSCDRCNFVSFSRDAGECVWYHSCDLENLAVKGNGETYMTLRVDRGVQSPQSLDALRHWYEFWQTGRRRRM</sequence>
<dbReference type="AlphaFoldDB" id="A0A7S3AJG0"/>
<name>A0A7S3AJG0_9EUKA</name>
<reference evidence="1" key="1">
    <citation type="submission" date="2021-01" db="EMBL/GenBank/DDBJ databases">
        <authorList>
            <person name="Corre E."/>
            <person name="Pelletier E."/>
            <person name="Niang G."/>
            <person name="Scheremetjew M."/>
            <person name="Finn R."/>
            <person name="Kale V."/>
            <person name="Holt S."/>
            <person name="Cochrane G."/>
            <person name="Meng A."/>
            <person name="Brown T."/>
            <person name="Cohen L."/>
        </authorList>
    </citation>
    <scope>NUCLEOTIDE SEQUENCE</scope>
    <source>
        <strain evidence="1">CCMP281</strain>
    </source>
</reference>
<organism evidence="1">
    <name type="scientific">Haptolina ericina</name>
    <dbReference type="NCBI Taxonomy" id="156174"/>
    <lineage>
        <taxon>Eukaryota</taxon>
        <taxon>Haptista</taxon>
        <taxon>Haptophyta</taxon>
        <taxon>Prymnesiophyceae</taxon>
        <taxon>Prymnesiales</taxon>
        <taxon>Prymnesiaceae</taxon>
        <taxon>Haptolina</taxon>
    </lineage>
</organism>
<evidence type="ECO:0000313" key="1">
    <source>
        <dbReference type="EMBL" id="CAE0104601.1"/>
    </source>
</evidence>
<dbReference type="EMBL" id="HBHX01009477">
    <property type="protein sequence ID" value="CAE0104601.1"/>
    <property type="molecule type" value="Transcribed_RNA"/>
</dbReference>
<gene>
    <name evidence="1" type="ORF">HERI1096_LOCUS5259</name>
</gene>
<accession>A0A7S3AJG0</accession>